<proteinExistence type="predicted"/>
<sequence>MVGYLVKGAGLRL</sequence>
<reference evidence="1" key="1">
    <citation type="submission" date="2014-09" db="EMBL/GenBank/DDBJ databases">
        <authorList>
            <person name="Magalhaes I.L.F."/>
            <person name="Oliveira U."/>
            <person name="Santos F.R."/>
            <person name="Vidigal T.H.D.A."/>
            <person name="Brescovit A.D."/>
            <person name="Santos A.J."/>
        </authorList>
    </citation>
    <scope>NUCLEOTIDE SEQUENCE</scope>
    <source>
        <tissue evidence="1">Shoot tissue taken approximately 20 cm above the soil surface</tissue>
    </source>
</reference>
<organism evidence="1">
    <name type="scientific">Arundo donax</name>
    <name type="common">Giant reed</name>
    <name type="synonym">Donax arundinaceus</name>
    <dbReference type="NCBI Taxonomy" id="35708"/>
    <lineage>
        <taxon>Eukaryota</taxon>
        <taxon>Viridiplantae</taxon>
        <taxon>Streptophyta</taxon>
        <taxon>Embryophyta</taxon>
        <taxon>Tracheophyta</taxon>
        <taxon>Spermatophyta</taxon>
        <taxon>Magnoliopsida</taxon>
        <taxon>Liliopsida</taxon>
        <taxon>Poales</taxon>
        <taxon>Poaceae</taxon>
        <taxon>PACMAD clade</taxon>
        <taxon>Arundinoideae</taxon>
        <taxon>Arundineae</taxon>
        <taxon>Arundo</taxon>
    </lineage>
</organism>
<accession>A0A0A9B6E0</accession>
<dbReference type="EMBL" id="GBRH01241160">
    <property type="protein sequence ID" value="JAD56735.1"/>
    <property type="molecule type" value="Transcribed_RNA"/>
</dbReference>
<reference evidence="1" key="2">
    <citation type="journal article" date="2015" name="Data Brief">
        <title>Shoot transcriptome of the giant reed, Arundo donax.</title>
        <authorList>
            <person name="Barrero R.A."/>
            <person name="Guerrero F.D."/>
            <person name="Moolhuijzen P."/>
            <person name="Goolsby J.A."/>
            <person name="Tidwell J."/>
            <person name="Bellgard S.E."/>
            <person name="Bellgard M.I."/>
        </authorList>
    </citation>
    <scope>NUCLEOTIDE SEQUENCE</scope>
    <source>
        <tissue evidence="1">Shoot tissue taken approximately 20 cm above the soil surface</tissue>
    </source>
</reference>
<evidence type="ECO:0000313" key="1">
    <source>
        <dbReference type="EMBL" id="JAD56735.1"/>
    </source>
</evidence>
<name>A0A0A9B6E0_ARUDO</name>
<protein>
    <submittedName>
        <fullName evidence="1">Uncharacterized protein</fullName>
    </submittedName>
</protein>